<evidence type="ECO:0000256" key="1">
    <source>
        <dbReference type="SAM" id="Phobius"/>
    </source>
</evidence>
<dbReference type="EMBL" id="AP021888">
    <property type="protein sequence ID" value="BBP44532.1"/>
    <property type="molecule type" value="Genomic_DNA"/>
</dbReference>
<evidence type="ECO:0000313" key="3">
    <source>
        <dbReference type="Proteomes" id="UP000501466"/>
    </source>
</evidence>
<keyword evidence="1" id="KW-0812">Transmembrane</keyword>
<evidence type="ECO:0000313" key="2">
    <source>
        <dbReference type="EMBL" id="BBP44532.1"/>
    </source>
</evidence>
<feature type="transmembrane region" description="Helical" evidence="1">
    <location>
        <begin position="64"/>
        <end position="97"/>
    </location>
</feature>
<dbReference type="AlphaFoldDB" id="A0A6F8PQX6"/>
<name>A0A6F8PQX6_9GAMM</name>
<reference evidence="3" key="1">
    <citation type="submission" date="2019-11" db="EMBL/GenBank/DDBJ databases">
        <title>Isolation and characterization of two novel species in the genus Thiomicrorhabdus.</title>
        <authorList>
            <person name="Mochizuki J."/>
            <person name="Kojima H."/>
            <person name="Fukui M."/>
        </authorList>
    </citation>
    <scope>NUCLEOTIDE SEQUENCE [LARGE SCALE GENOMIC DNA]</scope>
    <source>
        <strain evidence="3">AkT22</strain>
    </source>
</reference>
<dbReference type="KEGG" id="tzo:THMIRHAT_22780"/>
<feature type="transmembrane region" description="Helical" evidence="1">
    <location>
        <begin position="35"/>
        <end position="52"/>
    </location>
</feature>
<keyword evidence="1" id="KW-0472">Membrane</keyword>
<organism evidence="2 3">
    <name type="scientific">Thiosulfativibrio zosterae</name>
    <dbReference type="NCBI Taxonomy" id="2675053"/>
    <lineage>
        <taxon>Bacteria</taxon>
        <taxon>Pseudomonadati</taxon>
        <taxon>Pseudomonadota</taxon>
        <taxon>Gammaproteobacteria</taxon>
        <taxon>Thiotrichales</taxon>
        <taxon>Piscirickettsiaceae</taxon>
        <taxon>Thiosulfativibrio</taxon>
    </lineage>
</organism>
<protein>
    <submittedName>
        <fullName evidence="2">Uncharacterized protein</fullName>
    </submittedName>
</protein>
<accession>A0A6F8PQX6</accession>
<feature type="transmembrane region" description="Helical" evidence="1">
    <location>
        <begin position="12"/>
        <end position="29"/>
    </location>
</feature>
<dbReference type="RefSeq" id="WP_173292244.1">
    <property type="nucleotide sequence ID" value="NZ_AP021888.1"/>
</dbReference>
<gene>
    <name evidence="2" type="ORF">THMIRHAT_22780</name>
</gene>
<keyword evidence="3" id="KW-1185">Reference proteome</keyword>
<dbReference type="Proteomes" id="UP000501466">
    <property type="component" value="Chromosome"/>
</dbReference>
<keyword evidence="1" id="KW-1133">Transmembrane helix</keyword>
<sequence>MLMLKLFLRSLLDHLLLIVTYLLLGLAWLSSLDLPIALVGLVVLLIGLNTAWVQTNHYYPAPKLLVITLAGFVMGMGALAITPKAIIVAFILTLLMMHYPCKNCIRYRWPHQLQGR</sequence>
<proteinExistence type="predicted"/>